<keyword evidence="2" id="KW-1185">Reference proteome</keyword>
<dbReference type="AlphaFoldDB" id="A0A9J6GZ44"/>
<organism evidence="1 2">
    <name type="scientific">Haemaphysalis longicornis</name>
    <name type="common">Bush tick</name>
    <dbReference type="NCBI Taxonomy" id="44386"/>
    <lineage>
        <taxon>Eukaryota</taxon>
        <taxon>Metazoa</taxon>
        <taxon>Ecdysozoa</taxon>
        <taxon>Arthropoda</taxon>
        <taxon>Chelicerata</taxon>
        <taxon>Arachnida</taxon>
        <taxon>Acari</taxon>
        <taxon>Parasitiformes</taxon>
        <taxon>Ixodida</taxon>
        <taxon>Ixodoidea</taxon>
        <taxon>Ixodidae</taxon>
        <taxon>Haemaphysalinae</taxon>
        <taxon>Haemaphysalis</taxon>
    </lineage>
</organism>
<sequence>MCGGNDMLDARAVTTALDRIIKSEASIGKKLTTPCVDARELAAALPHSLIEELNHLAEYPVNPSPLLGTLVWLMSLDTSSR</sequence>
<dbReference type="OrthoDB" id="6524512at2759"/>
<reference evidence="1 2" key="1">
    <citation type="journal article" date="2020" name="Cell">
        <title>Large-Scale Comparative Analyses of Tick Genomes Elucidate Their Genetic Diversity and Vector Capacities.</title>
        <authorList>
            <consortium name="Tick Genome and Microbiome Consortium (TIGMIC)"/>
            <person name="Jia N."/>
            <person name="Wang J."/>
            <person name="Shi W."/>
            <person name="Du L."/>
            <person name="Sun Y."/>
            <person name="Zhan W."/>
            <person name="Jiang J.F."/>
            <person name="Wang Q."/>
            <person name="Zhang B."/>
            <person name="Ji P."/>
            <person name="Bell-Sakyi L."/>
            <person name="Cui X.M."/>
            <person name="Yuan T.T."/>
            <person name="Jiang B.G."/>
            <person name="Yang W.F."/>
            <person name="Lam T.T."/>
            <person name="Chang Q.C."/>
            <person name="Ding S.J."/>
            <person name="Wang X.J."/>
            <person name="Zhu J.G."/>
            <person name="Ruan X.D."/>
            <person name="Zhao L."/>
            <person name="Wei J.T."/>
            <person name="Ye R.Z."/>
            <person name="Que T.C."/>
            <person name="Du C.H."/>
            <person name="Zhou Y.H."/>
            <person name="Cheng J.X."/>
            <person name="Dai P.F."/>
            <person name="Guo W.B."/>
            <person name="Han X.H."/>
            <person name="Huang E.J."/>
            <person name="Li L.F."/>
            <person name="Wei W."/>
            <person name="Gao Y.C."/>
            <person name="Liu J.Z."/>
            <person name="Shao H.Z."/>
            <person name="Wang X."/>
            <person name="Wang C.C."/>
            <person name="Yang T.C."/>
            <person name="Huo Q.B."/>
            <person name="Li W."/>
            <person name="Chen H.Y."/>
            <person name="Chen S.E."/>
            <person name="Zhou L.G."/>
            <person name="Ni X.B."/>
            <person name="Tian J.H."/>
            <person name="Sheng Y."/>
            <person name="Liu T."/>
            <person name="Pan Y.S."/>
            <person name="Xia L.Y."/>
            <person name="Li J."/>
            <person name="Zhao F."/>
            <person name="Cao W.C."/>
        </authorList>
    </citation>
    <scope>NUCLEOTIDE SEQUENCE [LARGE SCALE GENOMIC DNA]</scope>
    <source>
        <strain evidence="1">HaeL-2018</strain>
    </source>
</reference>
<gene>
    <name evidence="1" type="ORF">HPB48_008578</name>
</gene>
<protein>
    <submittedName>
        <fullName evidence="1">Uncharacterized protein</fullName>
    </submittedName>
</protein>
<dbReference type="VEuPathDB" id="VectorBase:HLOH_055861"/>
<accession>A0A9J6GZ44</accession>
<evidence type="ECO:0000313" key="1">
    <source>
        <dbReference type="EMBL" id="KAH9379936.1"/>
    </source>
</evidence>
<comment type="caution">
    <text evidence="1">The sequence shown here is derived from an EMBL/GenBank/DDBJ whole genome shotgun (WGS) entry which is preliminary data.</text>
</comment>
<dbReference type="EMBL" id="JABSTR010000010">
    <property type="protein sequence ID" value="KAH9379936.1"/>
    <property type="molecule type" value="Genomic_DNA"/>
</dbReference>
<evidence type="ECO:0000313" key="2">
    <source>
        <dbReference type="Proteomes" id="UP000821853"/>
    </source>
</evidence>
<name>A0A9J6GZ44_HAELO</name>
<proteinExistence type="predicted"/>
<dbReference type="Proteomes" id="UP000821853">
    <property type="component" value="Chromosome 8"/>
</dbReference>